<name>A0A4V1J472_9FUNG</name>
<dbReference type="Gene3D" id="3.30.40.10">
    <property type="entry name" value="Zinc/RING finger domain, C3HC4 (zinc finger)"/>
    <property type="match status" value="1"/>
</dbReference>
<dbReference type="InterPro" id="IPR039903">
    <property type="entry name" value="Zswim2"/>
</dbReference>
<dbReference type="GO" id="GO:0061630">
    <property type="term" value="F:ubiquitin protein ligase activity"/>
    <property type="evidence" value="ECO:0007669"/>
    <property type="project" value="InterPro"/>
</dbReference>
<dbReference type="PANTHER" id="PTHR21540:SF0">
    <property type="entry name" value="PHD FAMILY PROTEIN"/>
    <property type="match status" value="1"/>
</dbReference>
<evidence type="ECO:0008006" key="3">
    <source>
        <dbReference type="Google" id="ProtNLM"/>
    </source>
</evidence>
<dbReference type="AlphaFoldDB" id="A0A4V1J472"/>
<protein>
    <recommendedName>
        <fullName evidence="3">RING-type domain-containing protein</fullName>
    </recommendedName>
</protein>
<organism evidence="1 2">
    <name type="scientific">Dimargaris cristalligena</name>
    <dbReference type="NCBI Taxonomy" id="215637"/>
    <lineage>
        <taxon>Eukaryota</taxon>
        <taxon>Fungi</taxon>
        <taxon>Fungi incertae sedis</taxon>
        <taxon>Zoopagomycota</taxon>
        <taxon>Kickxellomycotina</taxon>
        <taxon>Dimargaritomycetes</taxon>
        <taxon>Dimargaritales</taxon>
        <taxon>Dimargaritaceae</taxon>
        <taxon>Dimargaris</taxon>
    </lineage>
</organism>
<dbReference type="PANTHER" id="PTHR21540">
    <property type="entry name" value="RING FINGER AND SWIM DOMAIN-CONTAINING PROTEIN 2"/>
    <property type="match status" value="1"/>
</dbReference>
<dbReference type="EMBL" id="ML003158">
    <property type="protein sequence ID" value="RKP34549.1"/>
    <property type="molecule type" value="Genomic_DNA"/>
</dbReference>
<dbReference type="Proteomes" id="UP000268162">
    <property type="component" value="Unassembled WGS sequence"/>
</dbReference>
<evidence type="ECO:0000313" key="2">
    <source>
        <dbReference type="Proteomes" id="UP000268162"/>
    </source>
</evidence>
<evidence type="ECO:0000313" key="1">
    <source>
        <dbReference type="EMBL" id="RKP34549.1"/>
    </source>
</evidence>
<proteinExistence type="predicted"/>
<reference evidence="2" key="1">
    <citation type="journal article" date="2018" name="Nat. Microbiol.">
        <title>Leveraging single-cell genomics to expand the fungal tree of life.</title>
        <authorList>
            <person name="Ahrendt S.R."/>
            <person name="Quandt C.A."/>
            <person name="Ciobanu D."/>
            <person name="Clum A."/>
            <person name="Salamov A."/>
            <person name="Andreopoulos B."/>
            <person name="Cheng J.F."/>
            <person name="Woyke T."/>
            <person name="Pelin A."/>
            <person name="Henrissat B."/>
            <person name="Reynolds N.K."/>
            <person name="Benny G.L."/>
            <person name="Smith M.E."/>
            <person name="James T.Y."/>
            <person name="Grigoriev I.V."/>
        </authorList>
    </citation>
    <scope>NUCLEOTIDE SEQUENCE [LARGE SCALE GENOMIC DNA]</scope>
    <source>
        <strain evidence="2">RSA 468</strain>
    </source>
</reference>
<dbReference type="SUPFAM" id="SSF57850">
    <property type="entry name" value="RING/U-box"/>
    <property type="match status" value="1"/>
</dbReference>
<accession>A0A4V1J472</accession>
<dbReference type="InterPro" id="IPR013083">
    <property type="entry name" value="Znf_RING/FYVE/PHD"/>
</dbReference>
<dbReference type="STRING" id="215637.A0A4V1J472"/>
<gene>
    <name evidence="1" type="ORF">BJ085DRAFT_33501</name>
</gene>
<sequence>MDTNYTFLRLSFLTPIFPALRSRVFCKPTWTQLFFLQCLMNIFSRYRYQGAPITRGANSHSWTLRLYGNHCKHIFFVVAKVLRVPTGSPLRIQHAWLSKELKEMLSNTVPYPSVLAHSNVQNAYWEITDPLHSVQTFLRRQKQAGDDKWKERIDNMVSLSGVGRHPLDSMRGLVDPHYKGTATPGYSNKFKEPIDPCPICCDTMTTEEWASNKLVWCRGKCGNNIHAGCFASWEEHGRIGGYVTCVYCRTPWVHSDSSDLSRSALVRPRHICRLIANGRVNLRWLR</sequence>
<keyword evidence="2" id="KW-1185">Reference proteome</keyword>